<dbReference type="InterPro" id="IPR021054">
    <property type="entry name" value="Cell_wall_mannoprotein_1"/>
</dbReference>
<organism evidence="2 3">
    <name type="scientific">Wickerhamiella sorbophila</name>
    <dbReference type="NCBI Taxonomy" id="45607"/>
    <lineage>
        <taxon>Eukaryota</taxon>
        <taxon>Fungi</taxon>
        <taxon>Dikarya</taxon>
        <taxon>Ascomycota</taxon>
        <taxon>Saccharomycotina</taxon>
        <taxon>Dipodascomycetes</taxon>
        <taxon>Dipodascales</taxon>
        <taxon>Trichomonascaceae</taxon>
        <taxon>Wickerhamiella</taxon>
    </lineage>
</organism>
<dbReference type="Proteomes" id="UP000238350">
    <property type="component" value="Unassembled WGS sequence"/>
</dbReference>
<evidence type="ECO:0000256" key="1">
    <source>
        <dbReference type="SAM" id="SignalP"/>
    </source>
</evidence>
<dbReference type="Pfam" id="PF12296">
    <property type="entry name" value="HsbA"/>
    <property type="match status" value="1"/>
</dbReference>
<sequence length="272" mass="25155">MYSSTFVAAALLAIAAADVGASISAVQSNVELLDSLVKGWSSADGLPKALIIQESFAPLSEAVLALQSAVPSSVSASEAQTLVGELSSLVGAIQGLLGDLSSKAADFNAVGAGSIVGGDIKALVGPSGQIASSAVSAIPSDADCAVYSSATALVNNLAGAFKSAAGAYSVDAGSFPSVPSCPGGGSGSGSAAASSAAPASSGAAASSAAPASSGAAASSAAASSNGTGPAVATSTLVSTVCPTCTEVAPSNGAAGKAMGLGAAVAGVVAMLL</sequence>
<keyword evidence="1" id="KW-0732">Signal</keyword>
<evidence type="ECO:0008006" key="4">
    <source>
        <dbReference type="Google" id="ProtNLM"/>
    </source>
</evidence>
<gene>
    <name evidence="2" type="ORF">B9G98_03169</name>
</gene>
<proteinExistence type="predicted"/>
<dbReference type="EMBL" id="NDIQ01000021">
    <property type="protein sequence ID" value="PRT55549.1"/>
    <property type="molecule type" value="Genomic_DNA"/>
</dbReference>
<dbReference type="RefSeq" id="XP_024665494.1">
    <property type="nucleotide sequence ID" value="XM_024809726.1"/>
</dbReference>
<evidence type="ECO:0000313" key="3">
    <source>
        <dbReference type="Proteomes" id="UP000238350"/>
    </source>
</evidence>
<comment type="caution">
    <text evidence="2">The sequence shown here is derived from an EMBL/GenBank/DDBJ whole genome shotgun (WGS) entry which is preliminary data.</text>
</comment>
<dbReference type="AlphaFoldDB" id="A0A2T0FKP5"/>
<dbReference type="GeneID" id="36516917"/>
<name>A0A2T0FKP5_9ASCO</name>
<feature type="chain" id="PRO_5015611394" description="Cell wall mannoprotein 1" evidence="1">
    <location>
        <begin position="22"/>
        <end position="272"/>
    </location>
</feature>
<evidence type="ECO:0000313" key="2">
    <source>
        <dbReference type="EMBL" id="PRT55549.1"/>
    </source>
</evidence>
<feature type="signal peptide" evidence="1">
    <location>
        <begin position="1"/>
        <end position="21"/>
    </location>
</feature>
<keyword evidence="3" id="KW-1185">Reference proteome</keyword>
<dbReference type="Gene3D" id="1.20.1280.140">
    <property type="match status" value="1"/>
</dbReference>
<accession>A0A2T0FKP5</accession>
<protein>
    <recommendedName>
        <fullName evidence="4">Cell wall mannoprotein 1</fullName>
    </recommendedName>
</protein>
<reference evidence="2 3" key="1">
    <citation type="submission" date="2017-04" db="EMBL/GenBank/DDBJ databases">
        <title>Genome sequencing of [Candida] sorbophila.</title>
        <authorList>
            <person name="Ahn J.O."/>
        </authorList>
    </citation>
    <scope>NUCLEOTIDE SEQUENCE [LARGE SCALE GENOMIC DNA]</scope>
    <source>
        <strain evidence="2 3">DS02</strain>
    </source>
</reference>